<dbReference type="Proteomes" id="UP000309997">
    <property type="component" value="Unassembled WGS sequence"/>
</dbReference>
<organism evidence="1 2">
    <name type="scientific">Populus alba</name>
    <name type="common">White poplar</name>
    <dbReference type="NCBI Taxonomy" id="43335"/>
    <lineage>
        <taxon>Eukaryota</taxon>
        <taxon>Viridiplantae</taxon>
        <taxon>Streptophyta</taxon>
        <taxon>Embryophyta</taxon>
        <taxon>Tracheophyta</taxon>
        <taxon>Spermatophyta</taxon>
        <taxon>Magnoliopsida</taxon>
        <taxon>eudicotyledons</taxon>
        <taxon>Gunneridae</taxon>
        <taxon>Pentapetalae</taxon>
        <taxon>rosids</taxon>
        <taxon>fabids</taxon>
        <taxon>Malpighiales</taxon>
        <taxon>Salicaceae</taxon>
        <taxon>Saliceae</taxon>
        <taxon>Populus</taxon>
    </lineage>
</organism>
<dbReference type="EMBL" id="RCHU02000007">
    <property type="protein sequence ID" value="KAL3583913.1"/>
    <property type="molecule type" value="Genomic_DNA"/>
</dbReference>
<evidence type="ECO:0000313" key="2">
    <source>
        <dbReference type="Proteomes" id="UP000309997"/>
    </source>
</evidence>
<proteinExistence type="predicted"/>
<protein>
    <submittedName>
        <fullName evidence="1">Uncharacterized protein</fullName>
    </submittedName>
</protein>
<accession>A0ACC4BZ25</accession>
<sequence length="799" mass="89492">MVKFTAEELRRIMDFKHNIRNMSVIAHVDHGKSTLTDSLVAAAGIIAQEVAGDVRMTDTRADEAERGITIKSTGISLYYEMSDEALKSYKGERQGNEYLINLIDSPGHVDFSSEVTAALRITDGALVVVDCIEGVCVQTETVLRQALGERIRPVLTVNKMDRCFLELQVDGEEAFQTFSRVIENANVIMATYEDPLLGDCQVYPEKGTVAFSAGLHGWAFTLTNFAKMYASKFGVDESKMMERLWGENFFDPATKKWTTKNTGSATCKRGFVQFCYEPIKQIINTCMNDQKDKLWPMLQKLGVVMKSDEKDLMGKPLMKRVMQTWLPASTALLEMMIFHLPSPATAQRYRVENLYEGPLDDAYANAIRNCDPNGPLMLYVSKMIPASDKGRFFAFGRVFAGKVTTGLKVRIMGPNYVPGEKKDFIEESGEHIIAGAGELHLEICLKDLQDDFMGGAEIIKSDPVVSFRETVLEKSCRVVMSKSPNKHNRLYMEARPMEDGLAEAIDDGRIGPRDDPKIRGKILSEEFGWDKDLAKKIWCFGPETTGPNMVVDMCKGVQYLNEIKDSVVAGFQWASKEGALAEENMRGICFEVCDVVLHSDAIHRGGGQVIPTARRVIYASQLTAKPRLLEPVYMVEIQAPEQALGGIYSVLNQKRGHVFEEMQRPGTPLYNIKAYLPVVESFGFSGTLRAATSGQAFPQCVFDHWDMMSSDPMEAGTQAAQLVTDIRKRKGLKEQMTPLSEFEDKLLLIYDSKFRYSGLVIALWEQVEFFLSRVLLSRSNSSHVVMKLIQPVVLYDLNS</sequence>
<keyword evidence="2" id="KW-1185">Reference proteome</keyword>
<reference evidence="1 2" key="1">
    <citation type="journal article" date="2024" name="Plant Biotechnol. J.">
        <title>Genome and CRISPR/Cas9 system of a widespread forest tree (Populus alba) in the world.</title>
        <authorList>
            <person name="Liu Y.J."/>
            <person name="Jiang P.F."/>
            <person name="Han X.M."/>
            <person name="Li X.Y."/>
            <person name="Wang H.M."/>
            <person name="Wang Y.J."/>
            <person name="Wang X.X."/>
            <person name="Zeng Q.Y."/>
        </authorList>
    </citation>
    <scope>NUCLEOTIDE SEQUENCE [LARGE SCALE GENOMIC DNA]</scope>
    <source>
        <strain evidence="2">cv. PAL-ZL1</strain>
    </source>
</reference>
<evidence type="ECO:0000313" key="1">
    <source>
        <dbReference type="EMBL" id="KAL3583913.1"/>
    </source>
</evidence>
<comment type="caution">
    <text evidence="1">The sequence shown here is derived from an EMBL/GenBank/DDBJ whole genome shotgun (WGS) entry which is preliminary data.</text>
</comment>
<gene>
    <name evidence="1" type="ORF">D5086_014974</name>
</gene>
<name>A0ACC4BZ25_POPAL</name>